<dbReference type="InterPro" id="IPR036259">
    <property type="entry name" value="MFS_trans_sf"/>
</dbReference>
<dbReference type="Proteomes" id="UP000095087">
    <property type="component" value="Unassembled WGS sequence"/>
</dbReference>
<organism evidence="9 10">
    <name type="scientific">Methyloligella halotolerans</name>
    <dbReference type="NCBI Taxonomy" id="1177755"/>
    <lineage>
        <taxon>Bacteria</taxon>
        <taxon>Pseudomonadati</taxon>
        <taxon>Pseudomonadota</taxon>
        <taxon>Alphaproteobacteria</taxon>
        <taxon>Hyphomicrobiales</taxon>
        <taxon>Hyphomicrobiaceae</taxon>
        <taxon>Methyloligella</taxon>
    </lineage>
</organism>
<dbReference type="PRINTS" id="PR01036">
    <property type="entry name" value="TCRTETB"/>
</dbReference>
<name>A0A1E2RWE8_9HYPH</name>
<dbReference type="SUPFAM" id="SSF103473">
    <property type="entry name" value="MFS general substrate transporter"/>
    <property type="match status" value="1"/>
</dbReference>
<dbReference type="RefSeq" id="WP_069095820.1">
    <property type="nucleotide sequence ID" value="NZ_MASI01000007.1"/>
</dbReference>
<sequence>MPRYFVTLIVAVALFMETMDSTVIATSLPAIAADLHEDPIALKLALTSYLLSLAVFIPLSGWMADKFGARTVFRWAIVVFTCGSALCGFADNLGQFVGFRVLQGMGGAMMVPVGRLVILRSVPKAELISALAWLTIPALMGPVLGPPLGGFIATYLSWRWIFWINIPIGMVGFILATRYIADIREEEVPPLDIRGFILSGIGLSGLAFGFTTIGQELLPTWAAASLIVFGALTCWLYVRHARRTPHPILDLDLFKVKTFYASVVGGFVYRIGIGAGPFLLPLLFQLGFGMSPFQSGLLTFSGAVGAITMKTAASPIIHRFGFRRILLVNAVISSCFIAAAALFTAETPYFVIIAVLLAGGFFRSLQFTSINSLAYADLSSKEMSRATSFASVIQHLSLSAGVAVSALALEMQRFGRGDSAVRAEDFILPFLVVAVISVSSILIFRTLPEEAGASLSRRTREVGVPPEQPQPS</sequence>
<evidence type="ECO:0000256" key="6">
    <source>
        <dbReference type="ARBA" id="ARBA00023136"/>
    </source>
</evidence>
<evidence type="ECO:0000313" key="9">
    <source>
        <dbReference type="EMBL" id="ODA66533.1"/>
    </source>
</evidence>
<dbReference type="Pfam" id="PF07690">
    <property type="entry name" value="MFS_1"/>
    <property type="match status" value="1"/>
</dbReference>
<feature type="transmembrane region" description="Helical" evidence="7">
    <location>
        <begin position="97"/>
        <end position="118"/>
    </location>
</feature>
<comment type="caution">
    <text evidence="9">The sequence shown here is derived from an EMBL/GenBank/DDBJ whole genome shotgun (WGS) entry which is preliminary data.</text>
</comment>
<evidence type="ECO:0000256" key="5">
    <source>
        <dbReference type="ARBA" id="ARBA00022989"/>
    </source>
</evidence>
<evidence type="ECO:0000256" key="4">
    <source>
        <dbReference type="ARBA" id="ARBA00022692"/>
    </source>
</evidence>
<dbReference type="InterPro" id="IPR011701">
    <property type="entry name" value="MFS"/>
</dbReference>
<dbReference type="GO" id="GO:0022857">
    <property type="term" value="F:transmembrane transporter activity"/>
    <property type="evidence" value="ECO:0007669"/>
    <property type="project" value="InterPro"/>
</dbReference>
<dbReference type="InterPro" id="IPR020846">
    <property type="entry name" value="MFS_dom"/>
</dbReference>
<dbReference type="PANTHER" id="PTHR42718:SF46">
    <property type="entry name" value="BLR6921 PROTEIN"/>
    <property type="match status" value="1"/>
</dbReference>
<reference evidence="9 10" key="1">
    <citation type="submission" date="2016-07" db="EMBL/GenBank/DDBJ databases">
        <title>Draft genome sequence of Methyloligella halotolerans C2T (VKM B-2706T=CCUG 61687T=DSM 25045T), a halotolerant polyhydroxybutyrate accumulating methylotroph.</title>
        <authorList>
            <person name="Vasilenko O.V."/>
            <person name="Doronina N.V."/>
            <person name="Poroshina M.N."/>
            <person name="Tarlachkov S.V."/>
            <person name="Trotsenko Y.A."/>
        </authorList>
    </citation>
    <scope>NUCLEOTIDE SEQUENCE [LARGE SCALE GENOMIC DNA]</scope>
    <source>
        <strain evidence="9 10">VKM B-2706</strain>
    </source>
</reference>
<evidence type="ECO:0000259" key="8">
    <source>
        <dbReference type="PROSITE" id="PS50850"/>
    </source>
</evidence>
<feature type="transmembrane region" description="Helical" evidence="7">
    <location>
        <begin position="160"/>
        <end position="181"/>
    </location>
</feature>
<evidence type="ECO:0000256" key="7">
    <source>
        <dbReference type="SAM" id="Phobius"/>
    </source>
</evidence>
<keyword evidence="3" id="KW-1003">Cell membrane</keyword>
<dbReference type="OrthoDB" id="9812221at2"/>
<feature type="transmembrane region" description="Helical" evidence="7">
    <location>
        <begin position="349"/>
        <end position="365"/>
    </location>
</feature>
<dbReference type="NCBIfam" id="TIGR00711">
    <property type="entry name" value="efflux_EmrB"/>
    <property type="match status" value="1"/>
</dbReference>
<keyword evidence="6 7" id="KW-0472">Membrane</keyword>
<accession>A0A1E2RWE8</accession>
<dbReference type="AlphaFoldDB" id="A0A1E2RWE8"/>
<feature type="transmembrane region" description="Helical" evidence="7">
    <location>
        <begin position="72"/>
        <end position="91"/>
    </location>
</feature>
<feature type="transmembrane region" description="Helical" evidence="7">
    <location>
        <begin position="296"/>
        <end position="313"/>
    </location>
</feature>
<evidence type="ECO:0000313" key="10">
    <source>
        <dbReference type="Proteomes" id="UP000095087"/>
    </source>
</evidence>
<feature type="transmembrane region" description="Helical" evidence="7">
    <location>
        <begin position="41"/>
        <end position="60"/>
    </location>
</feature>
<dbReference type="InterPro" id="IPR004638">
    <property type="entry name" value="EmrB-like"/>
</dbReference>
<keyword evidence="5 7" id="KW-1133">Transmembrane helix</keyword>
<evidence type="ECO:0000256" key="2">
    <source>
        <dbReference type="ARBA" id="ARBA00022448"/>
    </source>
</evidence>
<keyword evidence="10" id="KW-1185">Reference proteome</keyword>
<feature type="transmembrane region" description="Helical" evidence="7">
    <location>
        <begin position="386"/>
        <end position="406"/>
    </location>
</feature>
<feature type="transmembrane region" description="Helical" evidence="7">
    <location>
        <begin position="325"/>
        <end position="343"/>
    </location>
</feature>
<dbReference type="PANTHER" id="PTHR42718">
    <property type="entry name" value="MAJOR FACILITATOR SUPERFAMILY MULTIDRUG TRANSPORTER MFSC"/>
    <property type="match status" value="1"/>
</dbReference>
<feature type="transmembrane region" description="Helical" evidence="7">
    <location>
        <begin position="193"/>
        <end position="214"/>
    </location>
</feature>
<gene>
    <name evidence="9" type="ORF">A7A08_02656</name>
</gene>
<dbReference type="Gene3D" id="1.20.1720.10">
    <property type="entry name" value="Multidrug resistance protein D"/>
    <property type="match status" value="1"/>
</dbReference>
<dbReference type="Gene3D" id="1.20.1250.20">
    <property type="entry name" value="MFS general substrate transporter like domains"/>
    <property type="match status" value="1"/>
</dbReference>
<feature type="transmembrane region" description="Helical" evidence="7">
    <location>
        <begin position="259"/>
        <end position="284"/>
    </location>
</feature>
<evidence type="ECO:0000256" key="3">
    <source>
        <dbReference type="ARBA" id="ARBA00022475"/>
    </source>
</evidence>
<evidence type="ECO:0000256" key="1">
    <source>
        <dbReference type="ARBA" id="ARBA00004651"/>
    </source>
</evidence>
<keyword evidence="4 7" id="KW-0812">Transmembrane</keyword>
<feature type="transmembrane region" description="Helical" evidence="7">
    <location>
        <begin position="426"/>
        <end position="447"/>
    </location>
</feature>
<feature type="domain" description="Major facilitator superfamily (MFS) profile" evidence="8">
    <location>
        <begin position="6"/>
        <end position="452"/>
    </location>
</feature>
<feature type="transmembrane region" description="Helical" evidence="7">
    <location>
        <begin position="130"/>
        <end position="154"/>
    </location>
</feature>
<proteinExistence type="predicted"/>
<protein>
    <submittedName>
        <fullName evidence="9">Putative transport protein HsrA</fullName>
    </submittedName>
</protein>
<keyword evidence="2" id="KW-0813">Transport</keyword>
<dbReference type="EMBL" id="MASI01000007">
    <property type="protein sequence ID" value="ODA66533.1"/>
    <property type="molecule type" value="Genomic_DNA"/>
</dbReference>
<comment type="subcellular location">
    <subcellularLocation>
        <location evidence="1">Cell membrane</location>
        <topology evidence="1">Multi-pass membrane protein</topology>
    </subcellularLocation>
</comment>
<dbReference type="PATRIC" id="fig|1177755.3.peg.2679"/>
<dbReference type="GO" id="GO:0005886">
    <property type="term" value="C:plasma membrane"/>
    <property type="evidence" value="ECO:0007669"/>
    <property type="project" value="UniProtKB-SubCell"/>
</dbReference>
<dbReference type="STRING" id="1177755.A7A08_02656"/>
<dbReference type="PROSITE" id="PS50850">
    <property type="entry name" value="MFS"/>
    <property type="match status" value="1"/>
</dbReference>
<feature type="transmembrane region" description="Helical" evidence="7">
    <location>
        <begin position="220"/>
        <end position="238"/>
    </location>
</feature>